<gene>
    <name evidence="1" type="ORF">AB868_03649</name>
</gene>
<dbReference type="AlphaFoldDB" id="A0A656VM36"/>
<accession>A0A656VM36</accession>
<evidence type="ECO:0000313" key="2">
    <source>
        <dbReference type="Proteomes" id="UP000037482"/>
    </source>
</evidence>
<proteinExistence type="predicted"/>
<evidence type="ECO:0000313" key="1">
    <source>
        <dbReference type="EMBL" id="KMU52893.1"/>
    </source>
</evidence>
<sequence length="232" mass="26739">MMNISWDIANFNISMKSQYSDIYELENDISNFFGSSNFSEMDSLDWFLINKKTNELSFLLLSVPSFFKASSERHALDVDSLREIKLSECIDSFVSHVTIQDEAVFQSKENILIVASDTSAIVYKTPIKEGLYFLSGCDFSHHGFLLLSATHHIPGETPPSDETISDSLFLRMLDLCNQDFYDAMDEQDERCLSITNQLEKDCLAYQKIDVRLLQTIDFIKNLKYTFYDIDME</sequence>
<protein>
    <submittedName>
        <fullName evidence="1">Uncharacterized protein</fullName>
    </submittedName>
</protein>
<reference evidence="1 2" key="1">
    <citation type="submission" date="2015-06" db="EMBL/GenBank/DDBJ databases">
        <title>Draft Genome of Serratia marcescens Strain AH0650_Sm1.</title>
        <authorList>
            <person name="Wan Y."/>
            <person name="Gorrie C."/>
            <person name="Holt K."/>
        </authorList>
    </citation>
    <scope>NUCLEOTIDE SEQUENCE [LARGE SCALE GENOMIC DNA]</scope>
    <source>
        <strain evidence="1 2">AH0650_Sm1</strain>
    </source>
</reference>
<dbReference type="Proteomes" id="UP000037482">
    <property type="component" value="Unassembled WGS sequence"/>
</dbReference>
<dbReference type="EMBL" id="LFJS01000012">
    <property type="protein sequence ID" value="KMU52893.1"/>
    <property type="molecule type" value="Genomic_DNA"/>
</dbReference>
<name>A0A656VM36_SERMA</name>
<comment type="caution">
    <text evidence="1">The sequence shown here is derived from an EMBL/GenBank/DDBJ whole genome shotgun (WGS) entry which is preliminary data.</text>
</comment>
<organism evidence="1 2">
    <name type="scientific">Serratia marcescens</name>
    <dbReference type="NCBI Taxonomy" id="615"/>
    <lineage>
        <taxon>Bacteria</taxon>
        <taxon>Pseudomonadati</taxon>
        <taxon>Pseudomonadota</taxon>
        <taxon>Gammaproteobacteria</taxon>
        <taxon>Enterobacterales</taxon>
        <taxon>Yersiniaceae</taxon>
        <taxon>Serratia</taxon>
    </lineage>
</organism>
<dbReference type="RefSeq" id="WP_049295880.1">
    <property type="nucleotide sequence ID" value="NZ_CAMKII010000001.1"/>
</dbReference>